<feature type="domain" description="Amidase" evidence="4">
    <location>
        <begin position="87"/>
        <end position="505"/>
    </location>
</feature>
<evidence type="ECO:0000256" key="2">
    <source>
        <dbReference type="ARBA" id="ARBA00009199"/>
    </source>
</evidence>
<organism evidence="5 6">
    <name type="scientific">Corynebacterium terpenotabidum Y-11</name>
    <dbReference type="NCBI Taxonomy" id="1200352"/>
    <lineage>
        <taxon>Bacteria</taxon>
        <taxon>Bacillati</taxon>
        <taxon>Actinomycetota</taxon>
        <taxon>Actinomycetes</taxon>
        <taxon>Mycobacteriales</taxon>
        <taxon>Corynebacteriaceae</taxon>
        <taxon>Corynebacterium</taxon>
    </lineage>
</organism>
<dbReference type="PANTHER" id="PTHR11895">
    <property type="entry name" value="TRANSAMIDASE"/>
    <property type="match status" value="1"/>
</dbReference>
<dbReference type="EMBL" id="CP003696">
    <property type="protein sequence ID" value="AGP30720.1"/>
    <property type="molecule type" value="Genomic_DNA"/>
</dbReference>
<dbReference type="InterPro" id="IPR036928">
    <property type="entry name" value="AS_sf"/>
</dbReference>
<dbReference type="InterPro" id="IPR000120">
    <property type="entry name" value="Amidase"/>
</dbReference>
<dbReference type="HOGENOM" id="CLU_009600_0_4_11"/>
<dbReference type="InterPro" id="IPR023631">
    <property type="entry name" value="Amidase_dom"/>
</dbReference>
<protein>
    <recommendedName>
        <fullName evidence="3">amidase</fullName>
        <ecNumber evidence="3">3.5.1.4</ecNumber>
    </recommendedName>
</protein>
<gene>
    <name evidence="5" type="ORF">A606_05365</name>
</gene>
<proteinExistence type="inferred from homology"/>
<dbReference type="PIRSF" id="PIRSF001221">
    <property type="entry name" value="Amidase_fungi"/>
    <property type="match status" value="1"/>
</dbReference>
<accession>S4XGE1</accession>
<dbReference type="PATRIC" id="fig|1200352.3.peg.1085"/>
<dbReference type="eggNOG" id="COG0154">
    <property type="taxonomic scope" value="Bacteria"/>
</dbReference>
<comment type="catalytic activity">
    <reaction evidence="1">
        <text>a monocarboxylic acid amide + H2O = a monocarboxylate + NH4(+)</text>
        <dbReference type="Rhea" id="RHEA:12020"/>
        <dbReference type="ChEBI" id="CHEBI:15377"/>
        <dbReference type="ChEBI" id="CHEBI:28938"/>
        <dbReference type="ChEBI" id="CHEBI:35757"/>
        <dbReference type="ChEBI" id="CHEBI:83628"/>
        <dbReference type="EC" id="3.5.1.4"/>
    </reaction>
</comment>
<keyword evidence="6" id="KW-1185">Reference proteome</keyword>
<evidence type="ECO:0000256" key="1">
    <source>
        <dbReference type="ARBA" id="ARBA00001311"/>
    </source>
</evidence>
<dbReference type="Proteomes" id="UP000014809">
    <property type="component" value="Chromosome"/>
</dbReference>
<dbReference type="Gene3D" id="3.90.1300.10">
    <property type="entry name" value="Amidase signature (AS) domain"/>
    <property type="match status" value="1"/>
</dbReference>
<dbReference type="EC" id="3.5.1.4" evidence="3"/>
<dbReference type="GO" id="GO:0004040">
    <property type="term" value="F:amidase activity"/>
    <property type="evidence" value="ECO:0007669"/>
    <property type="project" value="UniProtKB-EC"/>
</dbReference>
<dbReference type="InterPro" id="IPR020556">
    <property type="entry name" value="Amidase_CS"/>
</dbReference>
<dbReference type="PANTHER" id="PTHR11895:SF7">
    <property type="entry name" value="GLUTAMYL-TRNA(GLN) AMIDOTRANSFERASE SUBUNIT A, MITOCHONDRIAL"/>
    <property type="match status" value="1"/>
</dbReference>
<sequence length="520" mass="54514">MFEQRCLPPRVEDRRGAARDAHPVPDVLLLYPQDMTHSDNSSDLTGIPWHTLDAHDWRDQVIALTDSVSDSAAGGDSVRTGGAVQGIRAALNRIALLDRDLNAFSVVLAEEALATAEALDRLTPDHRGPLHGVPVAIKAEIQVKGVVTTFGTRANSTPASDDSLVVRRLRDAGAIIIGVTRMPEFGAWPYTQTTGYGITRNPFDQTRTPGGSSGGSAAAVAAGLVPLALGGDGGGSIRIPSAHCGLFGLKPQRGRVSASPNAHLWHALGTTGPLTRSVRDSALVYDLIAGTVDTDNFHAGPIGSLAEAVTGAADGPRLRIGVSLTPPAKTGTLHPDHAVAVARAADLLRAAGHTVIDYDPAYPDPTASFIPQFFAGIRSEAAEVEHPARLERRTRTVVRLGAWVLQPVHRWAEKKGEIIARTLDRVWRDVDVLLTPTVPDRPGDADTIAGKGAVRTLLAASGPVAYTAMWNVTGFPAAAVPLGTGTDGLPLSVQLVGPDNGEERLVALAAELEAAQSSAP</sequence>
<evidence type="ECO:0000259" key="4">
    <source>
        <dbReference type="Pfam" id="PF01425"/>
    </source>
</evidence>
<evidence type="ECO:0000256" key="3">
    <source>
        <dbReference type="ARBA" id="ARBA00012922"/>
    </source>
</evidence>
<comment type="similarity">
    <text evidence="2">Belongs to the amidase family.</text>
</comment>
<dbReference type="KEGG" id="cter:A606_05365"/>
<dbReference type="STRING" id="1200352.A606_05365"/>
<evidence type="ECO:0000313" key="5">
    <source>
        <dbReference type="EMBL" id="AGP30720.1"/>
    </source>
</evidence>
<evidence type="ECO:0000313" key="6">
    <source>
        <dbReference type="Proteomes" id="UP000014809"/>
    </source>
</evidence>
<dbReference type="PROSITE" id="PS00571">
    <property type="entry name" value="AMIDASES"/>
    <property type="match status" value="1"/>
</dbReference>
<reference evidence="5 6" key="1">
    <citation type="submission" date="2012-06" db="EMBL/GenBank/DDBJ databases">
        <title>Complete genome sequence of Corynebacterium terpenotabidum Y-11 (=DSM 44721).</title>
        <authorList>
            <person name="Ruckert C."/>
            <person name="Albersmeier A."/>
            <person name="Al-Dilaimi A."/>
            <person name="Szczepanowski R."/>
            <person name="Kalinowski J."/>
        </authorList>
    </citation>
    <scope>NUCLEOTIDE SEQUENCE [LARGE SCALE GENOMIC DNA]</scope>
    <source>
        <strain evidence="5 6">Y-11</strain>
    </source>
</reference>
<name>S4XGE1_9CORY</name>
<dbReference type="AlphaFoldDB" id="S4XGE1"/>
<dbReference type="SUPFAM" id="SSF75304">
    <property type="entry name" value="Amidase signature (AS) enzymes"/>
    <property type="match status" value="1"/>
</dbReference>
<dbReference type="Pfam" id="PF01425">
    <property type="entry name" value="Amidase"/>
    <property type="match status" value="1"/>
</dbReference>